<organism evidence="1 2">
    <name type="scientific">Coemansia furcata</name>
    <dbReference type="NCBI Taxonomy" id="417177"/>
    <lineage>
        <taxon>Eukaryota</taxon>
        <taxon>Fungi</taxon>
        <taxon>Fungi incertae sedis</taxon>
        <taxon>Zoopagomycota</taxon>
        <taxon>Kickxellomycotina</taxon>
        <taxon>Kickxellomycetes</taxon>
        <taxon>Kickxellales</taxon>
        <taxon>Kickxellaceae</taxon>
        <taxon>Coemansia</taxon>
    </lineage>
</organism>
<comment type="caution">
    <text evidence="1">The sequence shown here is derived from an EMBL/GenBank/DDBJ whole genome shotgun (WGS) entry which is preliminary data.</text>
</comment>
<name>A0ACC1LR47_9FUNG</name>
<gene>
    <name evidence="1" type="ORF">H4S07_000656</name>
</gene>
<accession>A0ACC1LR47</accession>
<dbReference type="EMBL" id="JANBUP010000051">
    <property type="protein sequence ID" value="KAJ2813487.1"/>
    <property type="molecule type" value="Genomic_DNA"/>
</dbReference>
<proteinExistence type="predicted"/>
<sequence>MSTNLDKSLDDIIGETPRRGGRRGNRQNNRRDSPSRNSPYSRRDGGVQKRGNTGGGSAKQNQAIMFNPAAFMAAAQQQQQQQGGSSGRIHISNLDYAVSEADIRALFGQVGQVNKATLNYGPNGKSKGTGEVQFRNPAHAALAVEKYHGVTLDGRPMRIEIAFNPMTAAGMMMPAMVPAPVAQPISGNTRSRRGAGSSNSANAGGNRSGNASSGRASGGNASGGRAPGGGGGRRGRGRRNDSDKRSPMSKEALDADLDSYMQDAEKPATA</sequence>
<evidence type="ECO:0000313" key="2">
    <source>
        <dbReference type="Proteomes" id="UP001140096"/>
    </source>
</evidence>
<dbReference type="Proteomes" id="UP001140096">
    <property type="component" value="Unassembled WGS sequence"/>
</dbReference>
<evidence type="ECO:0000313" key="1">
    <source>
        <dbReference type="EMBL" id="KAJ2813487.1"/>
    </source>
</evidence>
<keyword evidence="2" id="KW-1185">Reference proteome</keyword>
<protein>
    <submittedName>
        <fullName evidence="1">Uncharacterized protein</fullName>
    </submittedName>
</protein>
<reference evidence="1" key="1">
    <citation type="submission" date="2022-07" db="EMBL/GenBank/DDBJ databases">
        <title>Phylogenomic reconstructions and comparative analyses of Kickxellomycotina fungi.</title>
        <authorList>
            <person name="Reynolds N.K."/>
            <person name="Stajich J.E."/>
            <person name="Barry K."/>
            <person name="Grigoriev I.V."/>
            <person name="Crous P."/>
            <person name="Smith M.E."/>
        </authorList>
    </citation>
    <scope>NUCLEOTIDE SEQUENCE</scope>
    <source>
        <strain evidence="1">CBS 102833</strain>
    </source>
</reference>